<name>A0AAE0YGD7_9GAST</name>
<sequence>MPNETPGEETNGCEALLSTNQDRDTGNDSLVTPNDEDIHGLFTAKDGTVWSKTAPPPTRTSASNIFRPPPKQVVNSRSLFSARLGAGPGASSGVHRSKLDLPSALVDLLAEEEVGAVGRRKVYGRLYSVWRICTGGRGKVVWPQVLREAVQKDSEEGPAGKYDNQHETCPSATHITLADIAAIDWSRRPPLPVPGSSKRKSSDGPGHGKKTKK</sequence>
<evidence type="ECO:0000313" key="3">
    <source>
        <dbReference type="Proteomes" id="UP001283361"/>
    </source>
</evidence>
<dbReference type="AlphaFoldDB" id="A0AAE0YGD7"/>
<organism evidence="2 3">
    <name type="scientific">Elysia crispata</name>
    <name type="common">lettuce slug</name>
    <dbReference type="NCBI Taxonomy" id="231223"/>
    <lineage>
        <taxon>Eukaryota</taxon>
        <taxon>Metazoa</taxon>
        <taxon>Spiralia</taxon>
        <taxon>Lophotrochozoa</taxon>
        <taxon>Mollusca</taxon>
        <taxon>Gastropoda</taxon>
        <taxon>Heterobranchia</taxon>
        <taxon>Euthyneura</taxon>
        <taxon>Panpulmonata</taxon>
        <taxon>Sacoglossa</taxon>
        <taxon>Placobranchoidea</taxon>
        <taxon>Plakobranchidae</taxon>
        <taxon>Elysia</taxon>
    </lineage>
</organism>
<feature type="region of interest" description="Disordered" evidence="1">
    <location>
        <begin position="1"/>
        <end position="70"/>
    </location>
</feature>
<gene>
    <name evidence="2" type="ORF">RRG08_062259</name>
</gene>
<evidence type="ECO:0000256" key="1">
    <source>
        <dbReference type="SAM" id="MobiDB-lite"/>
    </source>
</evidence>
<proteinExistence type="predicted"/>
<dbReference type="Proteomes" id="UP001283361">
    <property type="component" value="Unassembled WGS sequence"/>
</dbReference>
<comment type="caution">
    <text evidence="2">The sequence shown here is derived from an EMBL/GenBank/DDBJ whole genome shotgun (WGS) entry which is preliminary data.</text>
</comment>
<evidence type="ECO:0000313" key="2">
    <source>
        <dbReference type="EMBL" id="KAK3744609.1"/>
    </source>
</evidence>
<keyword evidence="3" id="KW-1185">Reference proteome</keyword>
<accession>A0AAE0YGD7</accession>
<protein>
    <submittedName>
        <fullName evidence="2">Uncharacterized protein</fullName>
    </submittedName>
</protein>
<feature type="region of interest" description="Disordered" evidence="1">
    <location>
        <begin position="186"/>
        <end position="213"/>
    </location>
</feature>
<dbReference type="EMBL" id="JAWDGP010006253">
    <property type="protein sequence ID" value="KAK3744609.1"/>
    <property type="molecule type" value="Genomic_DNA"/>
</dbReference>
<reference evidence="2" key="1">
    <citation type="journal article" date="2023" name="G3 (Bethesda)">
        <title>A reference genome for the long-term kleptoplast-retaining sea slug Elysia crispata morphotype clarki.</title>
        <authorList>
            <person name="Eastman K.E."/>
            <person name="Pendleton A.L."/>
            <person name="Shaikh M.A."/>
            <person name="Suttiyut T."/>
            <person name="Ogas R."/>
            <person name="Tomko P."/>
            <person name="Gavelis G."/>
            <person name="Widhalm J.R."/>
            <person name="Wisecaver J.H."/>
        </authorList>
    </citation>
    <scope>NUCLEOTIDE SEQUENCE</scope>
    <source>
        <strain evidence="2">ECLA1</strain>
    </source>
</reference>